<organism evidence="2 3">
    <name type="scientific">Sphaerulina musiva (strain SO2202)</name>
    <name type="common">Poplar stem canker fungus</name>
    <name type="synonym">Septoria musiva</name>
    <dbReference type="NCBI Taxonomy" id="692275"/>
    <lineage>
        <taxon>Eukaryota</taxon>
        <taxon>Fungi</taxon>
        <taxon>Dikarya</taxon>
        <taxon>Ascomycota</taxon>
        <taxon>Pezizomycotina</taxon>
        <taxon>Dothideomycetes</taxon>
        <taxon>Dothideomycetidae</taxon>
        <taxon>Mycosphaerellales</taxon>
        <taxon>Mycosphaerellaceae</taxon>
        <taxon>Sphaerulina</taxon>
    </lineage>
</organism>
<feature type="compositionally biased region" description="Polar residues" evidence="1">
    <location>
        <begin position="64"/>
        <end position="75"/>
    </location>
</feature>
<reference evidence="2 3" key="1">
    <citation type="journal article" date="2012" name="PLoS Pathog.">
        <title>Diverse lifestyles and strategies of plant pathogenesis encoded in the genomes of eighteen Dothideomycetes fungi.</title>
        <authorList>
            <person name="Ohm R.A."/>
            <person name="Feau N."/>
            <person name="Henrissat B."/>
            <person name="Schoch C.L."/>
            <person name="Horwitz B.A."/>
            <person name="Barry K.W."/>
            <person name="Condon B.J."/>
            <person name="Copeland A.C."/>
            <person name="Dhillon B."/>
            <person name="Glaser F."/>
            <person name="Hesse C.N."/>
            <person name="Kosti I."/>
            <person name="LaButti K."/>
            <person name="Lindquist E.A."/>
            <person name="Lucas S."/>
            <person name="Salamov A.A."/>
            <person name="Bradshaw R.E."/>
            <person name="Ciuffetti L."/>
            <person name="Hamelin R.C."/>
            <person name="Kema G.H.J."/>
            <person name="Lawrence C."/>
            <person name="Scott J.A."/>
            <person name="Spatafora J.W."/>
            <person name="Turgeon B.G."/>
            <person name="de Wit P.J.G.M."/>
            <person name="Zhong S."/>
            <person name="Goodwin S.B."/>
            <person name="Grigoriev I.V."/>
        </authorList>
    </citation>
    <scope>NUCLEOTIDE SEQUENCE [LARGE SCALE GENOMIC DNA]</scope>
    <source>
        <strain evidence="2 3">SO2202</strain>
    </source>
</reference>
<keyword evidence="3" id="KW-1185">Reference proteome</keyword>
<feature type="compositionally biased region" description="Basic and acidic residues" evidence="1">
    <location>
        <begin position="354"/>
        <end position="407"/>
    </location>
</feature>
<accession>M3CQT0</accession>
<feature type="region of interest" description="Disordered" evidence="1">
    <location>
        <begin position="168"/>
        <end position="225"/>
    </location>
</feature>
<evidence type="ECO:0000313" key="2">
    <source>
        <dbReference type="EMBL" id="EMF16033.1"/>
    </source>
</evidence>
<protein>
    <submittedName>
        <fullName evidence="2">Uncharacterized protein</fullName>
    </submittedName>
</protein>
<evidence type="ECO:0000256" key="1">
    <source>
        <dbReference type="SAM" id="MobiDB-lite"/>
    </source>
</evidence>
<dbReference type="GeneID" id="27899571"/>
<sequence>MGSKRSSDGETSEERESQRLRLSPDWEETSSLFGGDEDLDPLFGAGEVEEGESDPLFDEPEAAQTLQAPQASSSGLALPTGAPRAATLGLALPTGAPRAVASGLVLPTGAPRVMTSGLVLPTGQPRAVASGLVLPTGAPRAVTSGLVLPAAAPEAASSRLVVPVMTPAASEGGRASRARSEGPVSVGDEATRATKSPGPAEQPAAGRRRSRKGKEPMVATPAMIAAMRQQLPGQVDAAARFAATAARVRASAVPPDHQQQQQQVQQEEQQQQQQQVQQQQEEEEEDQQQRQQPEQDQQQPQQPRQEQQQQQQQQQPQQPQAAPLTKAERRARLRAQHEAAKAARDAATLNFGKLSEEEQARRVAEQRRAAGEPEEHPDPFTSARDLRRQRATAKQREYRAAQASRKE</sequence>
<dbReference type="RefSeq" id="XP_016764154.1">
    <property type="nucleotide sequence ID" value="XM_016902434.1"/>
</dbReference>
<proteinExistence type="predicted"/>
<feature type="compositionally biased region" description="Basic and acidic residues" evidence="1">
    <location>
        <begin position="1"/>
        <end position="24"/>
    </location>
</feature>
<name>M3CQT0_SPHMS</name>
<dbReference type="Proteomes" id="UP000016931">
    <property type="component" value="Unassembled WGS sequence"/>
</dbReference>
<dbReference type="AlphaFoldDB" id="M3CQT0"/>
<evidence type="ECO:0000313" key="3">
    <source>
        <dbReference type="Proteomes" id="UP000016931"/>
    </source>
</evidence>
<feature type="compositionally biased region" description="Basic and acidic residues" evidence="1">
    <location>
        <begin position="326"/>
        <end position="344"/>
    </location>
</feature>
<feature type="compositionally biased region" description="Low complexity" evidence="1">
    <location>
        <begin position="289"/>
        <end position="320"/>
    </location>
</feature>
<dbReference type="HOGENOM" id="CLU_676475_0_0_1"/>
<feature type="region of interest" description="Disordered" evidence="1">
    <location>
        <begin position="1"/>
        <end position="81"/>
    </location>
</feature>
<feature type="compositionally biased region" description="Acidic residues" evidence="1">
    <location>
        <begin position="47"/>
        <end position="61"/>
    </location>
</feature>
<feature type="region of interest" description="Disordered" evidence="1">
    <location>
        <begin position="244"/>
        <end position="407"/>
    </location>
</feature>
<dbReference type="EMBL" id="KB456261">
    <property type="protein sequence ID" value="EMF16033.1"/>
    <property type="molecule type" value="Genomic_DNA"/>
</dbReference>
<feature type="compositionally biased region" description="Low complexity" evidence="1">
    <location>
        <begin position="244"/>
        <end position="279"/>
    </location>
</feature>
<gene>
    <name evidence="2" type="ORF">SEPMUDRAFT_131593</name>
</gene>